<evidence type="ECO:0000313" key="1">
    <source>
        <dbReference type="EMBL" id="QLJ12738.1"/>
    </source>
</evidence>
<organism evidence="1 2">
    <name type="scientific">Pseudomonas putida</name>
    <name type="common">Arthrobacter siderocapsulatus</name>
    <dbReference type="NCBI Taxonomy" id="303"/>
    <lineage>
        <taxon>Bacteria</taxon>
        <taxon>Pseudomonadati</taxon>
        <taxon>Pseudomonadota</taxon>
        <taxon>Gammaproteobacteria</taxon>
        <taxon>Pseudomonadales</taxon>
        <taxon>Pseudomonadaceae</taxon>
        <taxon>Pseudomonas</taxon>
    </lineage>
</organism>
<evidence type="ECO:0000313" key="2">
    <source>
        <dbReference type="Proteomes" id="UP000510934"/>
    </source>
</evidence>
<accession>A0A7D5ZYC1</accession>
<dbReference type="RefSeq" id="WP_019470917.1">
    <property type="nucleotide sequence ID" value="NZ_CP059052.1"/>
</dbReference>
<reference evidence="1 2" key="1">
    <citation type="journal article" date="2009" name="Mikrobiologiia">
        <title>[Phenanthren biodegradation and interaction of Pseudomonas putida BS3701 and Burkholderia sp.BS3702 in plant rhizosphere].</title>
        <authorList>
            <person name="Ovchinnikova A.A."/>
            <person name="Vetrova A.A."/>
            <person name="Filonov A.E."/>
            <person name="Boronin A.M."/>
        </authorList>
    </citation>
    <scope>NUCLEOTIDE SEQUENCE [LARGE SCALE GENOMIC DNA]</scope>
    <source>
        <strain evidence="1 2">BS3701</strain>
    </source>
</reference>
<protein>
    <submittedName>
        <fullName evidence="1">Phage tail protein</fullName>
    </submittedName>
</protein>
<dbReference type="EMBL" id="CP059052">
    <property type="protein sequence ID" value="QLJ12738.1"/>
    <property type="molecule type" value="Genomic_DNA"/>
</dbReference>
<gene>
    <name evidence="1" type="ORF">H0H12_20100</name>
</gene>
<sequence length="123" mass="13311">MSDIYVGQIVLSINGVDYDVKSVDDTVKTGRVVVRTMNRAGKAKGTAAGMAEYELRVSVAIPKTGEPVWEAMVDAKLTIEPQDGGELRETWTGVSLVEMGSKYALEGEAVRDLTLVALNKYSE</sequence>
<proteinExistence type="predicted"/>
<dbReference type="Proteomes" id="UP000510934">
    <property type="component" value="Chromosome"/>
</dbReference>
<dbReference type="AlphaFoldDB" id="A0A7D5ZYC1"/>
<name>A0A7D5ZYC1_PSEPU</name>